<evidence type="ECO:0000313" key="2">
    <source>
        <dbReference type="Proteomes" id="UP000650081"/>
    </source>
</evidence>
<dbReference type="RefSeq" id="WP_222935946.1">
    <property type="nucleotide sequence ID" value="NZ_JACSIT010000048.1"/>
</dbReference>
<gene>
    <name evidence="1" type="ORF">H9S92_02415</name>
</gene>
<dbReference type="InterPro" id="IPR007391">
    <property type="entry name" value="Vancomycin_resist_VanW"/>
</dbReference>
<dbReference type="Proteomes" id="UP000650081">
    <property type="component" value="Unassembled WGS sequence"/>
</dbReference>
<organism evidence="1 2">
    <name type="scientific">Neolewinella lacunae</name>
    <dbReference type="NCBI Taxonomy" id="1517758"/>
    <lineage>
        <taxon>Bacteria</taxon>
        <taxon>Pseudomonadati</taxon>
        <taxon>Bacteroidota</taxon>
        <taxon>Saprospiria</taxon>
        <taxon>Saprospirales</taxon>
        <taxon>Lewinellaceae</taxon>
        <taxon>Neolewinella</taxon>
    </lineage>
</organism>
<dbReference type="EMBL" id="JACSIT010000048">
    <property type="protein sequence ID" value="MBC6993007.1"/>
    <property type="molecule type" value="Genomic_DNA"/>
</dbReference>
<name>A0A923PM21_9BACT</name>
<comment type="caution">
    <text evidence="1">The sequence shown here is derived from an EMBL/GenBank/DDBJ whole genome shotgun (WGS) entry which is preliminary data.</text>
</comment>
<proteinExistence type="predicted"/>
<keyword evidence="2" id="KW-1185">Reference proteome</keyword>
<reference evidence="1" key="1">
    <citation type="submission" date="2020-08" db="EMBL/GenBank/DDBJ databases">
        <title>Lewinella bacteria from marine environments.</title>
        <authorList>
            <person name="Zhong Y."/>
        </authorList>
    </citation>
    <scope>NUCLEOTIDE SEQUENCE</scope>
    <source>
        <strain evidence="1">KCTC 42187</strain>
    </source>
</reference>
<sequence>MMRRFIPPYVKVRLNLLKSKVHDVLKGHYFYYAKARKYNHDLINVLSLEQELKPNEAKITNLLVAIKRIESIQINPNEIFSFWHVVGEPSQKKGFVKSRSLIRGKVEDSVGGGLCQLSGLIYYLSLYASLEIIERHSYSIDIYTDETRFAPLGSDATVAFGYKDLKIRNNLNGPIRFKFELLENEIIVSLMHASVIQWSATV</sequence>
<dbReference type="PANTHER" id="PTHR35788:SF1">
    <property type="entry name" value="EXPORTED PROTEIN"/>
    <property type="match status" value="1"/>
</dbReference>
<dbReference type="Pfam" id="PF04294">
    <property type="entry name" value="VanW"/>
    <property type="match status" value="1"/>
</dbReference>
<accession>A0A923PM21</accession>
<dbReference type="PANTHER" id="PTHR35788">
    <property type="entry name" value="EXPORTED PROTEIN-RELATED"/>
    <property type="match status" value="1"/>
</dbReference>
<evidence type="ECO:0000313" key="1">
    <source>
        <dbReference type="EMBL" id="MBC6993007.1"/>
    </source>
</evidence>
<dbReference type="AlphaFoldDB" id="A0A923PM21"/>
<dbReference type="InterPro" id="IPR052913">
    <property type="entry name" value="Glycopeptide_resist_protein"/>
</dbReference>
<protein>
    <submittedName>
        <fullName evidence="1">VanW family protein</fullName>
    </submittedName>
</protein>